<dbReference type="GO" id="GO:0046872">
    <property type="term" value="F:metal ion binding"/>
    <property type="evidence" value="ECO:0007669"/>
    <property type="project" value="UniProtKB-KW"/>
</dbReference>
<dbReference type="Gene3D" id="1.10.150.240">
    <property type="entry name" value="Putative phosphatase, domain 2"/>
    <property type="match status" value="1"/>
</dbReference>
<dbReference type="SFLD" id="SFLDG01129">
    <property type="entry name" value="C1.5:_HAD__Beta-PGM__Phosphata"/>
    <property type="match status" value="1"/>
</dbReference>
<keyword evidence="4" id="KW-0460">Magnesium</keyword>
<dbReference type="Pfam" id="PF00702">
    <property type="entry name" value="Hydrolase"/>
    <property type="match status" value="1"/>
</dbReference>
<dbReference type="PANTHER" id="PTHR46193:SF18">
    <property type="entry name" value="HEXITOL PHOSPHATASE B"/>
    <property type="match status" value="1"/>
</dbReference>
<protein>
    <recommendedName>
        <fullName evidence="8">Beta-phosphoglucomutase family hydrolase</fullName>
    </recommendedName>
</protein>
<dbReference type="PANTHER" id="PTHR46193">
    <property type="entry name" value="6-PHOSPHOGLUCONATE PHOSPHATASE"/>
    <property type="match status" value="1"/>
</dbReference>
<keyword evidence="3" id="KW-0479">Metal-binding</keyword>
<dbReference type="InterPro" id="IPR036412">
    <property type="entry name" value="HAD-like_sf"/>
</dbReference>
<dbReference type="GO" id="GO:0003824">
    <property type="term" value="F:catalytic activity"/>
    <property type="evidence" value="ECO:0007669"/>
    <property type="project" value="UniProtKB-ARBA"/>
</dbReference>
<comment type="similarity">
    <text evidence="2">Belongs to the HAD-like hydrolase superfamily. CbbY/CbbZ/Gph/YieH family.</text>
</comment>
<dbReference type="InterPro" id="IPR023214">
    <property type="entry name" value="HAD_sf"/>
</dbReference>
<comment type="cofactor">
    <cofactor evidence="1">
        <name>Mg(2+)</name>
        <dbReference type="ChEBI" id="CHEBI:18420"/>
    </cofactor>
</comment>
<proteinExistence type="inferred from homology"/>
<comment type="caution">
    <text evidence="6">The sequence shown here is derived from an EMBL/GenBank/DDBJ whole genome shotgun (WGS) entry which is preliminary data.</text>
</comment>
<evidence type="ECO:0000256" key="1">
    <source>
        <dbReference type="ARBA" id="ARBA00001946"/>
    </source>
</evidence>
<dbReference type="Gene3D" id="3.40.50.1000">
    <property type="entry name" value="HAD superfamily/HAD-like"/>
    <property type="match status" value="1"/>
</dbReference>
<evidence type="ECO:0000256" key="5">
    <source>
        <dbReference type="ARBA" id="ARBA00023277"/>
    </source>
</evidence>
<evidence type="ECO:0000256" key="2">
    <source>
        <dbReference type="ARBA" id="ARBA00006171"/>
    </source>
</evidence>
<dbReference type="AlphaFoldDB" id="A0A2S5ZZ99"/>
<evidence type="ECO:0000256" key="3">
    <source>
        <dbReference type="ARBA" id="ARBA00022723"/>
    </source>
</evidence>
<dbReference type="RefSeq" id="WP_104364337.1">
    <property type="nucleotide sequence ID" value="NZ_PSZD01000022.1"/>
</dbReference>
<reference evidence="6 7" key="1">
    <citation type="submission" date="2018-02" db="EMBL/GenBank/DDBJ databases">
        <title>8 Nocardia nova and 1 Nocardia cyriacigeorgica strain used for evolution to TMP-SMX.</title>
        <authorList>
            <person name="Mehta H."/>
            <person name="Weng J."/>
            <person name="Shamoo Y."/>
        </authorList>
    </citation>
    <scope>NUCLEOTIDE SEQUENCE [LARGE SCALE GENOMIC DNA]</scope>
    <source>
        <strain evidence="6 7">BAA2227</strain>
    </source>
</reference>
<gene>
    <name evidence="6" type="ORF">C5F51_27485</name>
</gene>
<dbReference type="SUPFAM" id="SSF56784">
    <property type="entry name" value="HAD-like"/>
    <property type="match status" value="1"/>
</dbReference>
<dbReference type="InterPro" id="IPR051600">
    <property type="entry name" value="Beta-PGM-like"/>
</dbReference>
<sequence length="247" mass="26133">MPDRISLPSRITACLFDLDGVLTRTATVHAAAWKQAFDPLLTQQTEPQRRFDAVADYDAYVDGRPREDGVRTFLASRGITLADGGPGDRPDARTVHVLEARKDAIFLRLLADDGVHVYLESVRFVRAVRAAGLHRAAVSSSVHCAQILSAAGIGDLFEVRIDGIVAAREYLDGKAQPGTYLAAARALGVRAADAAVFEDALAGMDAGRSGGVGFVVGIDRADQAEALRAHGAGVVVTELSQLLEASA</sequence>
<keyword evidence="7" id="KW-1185">Reference proteome</keyword>
<dbReference type="InterPro" id="IPR006439">
    <property type="entry name" value="HAD-SF_hydro_IA"/>
</dbReference>
<evidence type="ECO:0000256" key="4">
    <source>
        <dbReference type="ARBA" id="ARBA00022842"/>
    </source>
</evidence>
<dbReference type="NCBIfam" id="TIGR01509">
    <property type="entry name" value="HAD-SF-IA-v3"/>
    <property type="match status" value="1"/>
</dbReference>
<dbReference type="SFLD" id="SFLDS00003">
    <property type="entry name" value="Haloacid_Dehalogenase"/>
    <property type="match status" value="1"/>
</dbReference>
<name>A0A2S5ZZ99_9NOCA</name>
<accession>A0A2S5ZZ99</accession>
<evidence type="ECO:0000313" key="7">
    <source>
        <dbReference type="Proteomes" id="UP000238356"/>
    </source>
</evidence>
<dbReference type="EMBL" id="PSZD01000022">
    <property type="protein sequence ID" value="PPJ23828.1"/>
    <property type="molecule type" value="Genomic_DNA"/>
</dbReference>
<evidence type="ECO:0008006" key="8">
    <source>
        <dbReference type="Google" id="ProtNLM"/>
    </source>
</evidence>
<evidence type="ECO:0000313" key="6">
    <source>
        <dbReference type="EMBL" id="PPJ23828.1"/>
    </source>
</evidence>
<organism evidence="6 7">
    <name type="scientific">Nocardia nova</name>
    <dbReference type="NCBI Taxonomy" id="37330"/>
    <lineage>
        <taxon>Bacteria</taxon>
        <taxon>Bacillati</taxon>
        <taxon>Actinomycetota</taxon>
        <taxon>Actinomycetes</taxon>
        <taxon>Mycobacteriales</taxon>
        <taxon>Nocardiaceae</taxon>
        <taxon>Nocardia</taxon>
    </lineage>
</organism>
<dbReference type="Proteomes" id="UP000238356">
    <property type="component" value="Unassembled WGS sequence"/>
</dbReference>
<keyword evidence="5" id="KW-0119">Carbohydrate metabolism</keyword>
<dbReference type="InterPro" id="IPR023198">
    <property type="entry name" value="PGP-like_dom2"/>
</dbReference>